<feature type="compositionally biased region" description="Polar residues" evidence="1">
    <location>
        <begin position="565"/>
        <end position="586"/>
    </location>
</feature>
<dbReference type="Gene3D" id="3.30.1490.40">
    <property type="match status" value="1"/>
</dbReference>
<dbReference type="SUPFAM" id="SSF55277">
    <property type="entry name" value="GYF domain"/>
    <property type="match status" value="1"/>
</dbReference>
<dbReference type="HOGENOM" id="CLU_292587_0_0_1"/>
<dbReference type="eggNOG" id="KOG1862">
    <property type="taxonomic scope" value="Eukaryota"/>
</dbReference>
<dbReference type="STRING" id="402676.B6K087"/>
<feature type="region of interest" description="Disordered" evidence="1">
    <location>
        <begin position="250"/>
        <end position="272"/>
    </location>
</feature>
<proteinExistence type="predicted"/>
<feature type="compositionally biased region" description="Basic and acidic residues" evidence="1">
    <location>
        <begin position="501"/>
        <end position="512"/>
    </location>
</feature>
<dbReference type="AlphaFoldDB" id="B6K087"/>
<keyword evidence="5" id="KW-1185">Reference proteome</keyword>
<dbReference type="JaponicusDB" id="SJAG_01279">
    <property type="gene designation" value="mpd2"/>
</dbReference>
<dbReference type="SMART" id="SM00444">
    <property type="entry name" value="GYF"/>
    <property type="match status" value="1"/>
</dbReference>
<dbReference type="VEuPathDB" id="FungiDB:SJAG_01279"/>
<feature type="region of interest" description="Disordered" evidence="1">
    <location>
        <begin position="475"/>
        <end position="522"/>
    </location>
</feature>
<dbReference type="RefSeq" id="XP_002172530.1">
    <property type="nucleotide sequence ID" value="XM_002172494.2"/>
</dbReference>
<evidence type="ECO:0000313" key="4">
    <source>
        <dbReference type="JaponicusDB" id="SJAG_01279"/>
    </source>
</evidence>
<feature type="compositionally biased region" description="Polar residues" evidence="1">
    <location>
        <begin position="603"/>
        <end position="614"/>
    </location>
</feature>
<feature type="region of interest" description="Disordered" evidence="1">
    <location>
        <begin position="892"/>
        <end position="943"/>
    </location>
</feature>
<dbReference type="Proteomes" id="UP000001744">
    <property type="component" value="Unassembled WGS sequence"/>
</dbReference>
<accession>B6K087</accession>
<sequence>MNMESKLFQPAEWRASQQTSRNPQVSSSYSQINAFNRVGDSIEGLGSSGLPLSDQNGAGTNIQTAKKISTSAQTPSLDTYGGLPGLMGVTSNQTNSTMSMGATAQSVASNIPNILDQNAKLSGAAAAAAGAANFPNAFTAEGISPRLQLGRDRLFTAAAVNGTASPQAWASPKINTYSPLVRTSGIASPFGTGNSAFGGLGGTAMAAGGAGWSNSGISGFANVTSTSALANNVSDNVTDSVVTPNDYFHSPAQRPSRLASMPGTPDVGNNGRDTNIPLNILLDKAKGKVAGLAEGGLEDTSIMSPQVRQELDNGPGYFFPGFTQPLPSLIPPALLRWLYKDPQNNIQGPFTGIDMHQWYRAGYFPLNLPIKRVEEEEFYSMALFIRQVNNQFEPFLVPLPPVQPQSTGWNAEGTDLPASSFKLNAPPKVAAQASVPVPETGTSIAAAAAPSYASVSKHAVGVEPSHPANVKMVEEEHLSSATEPVQAKQSSDASAPFSTSADKEEVVPKTENAKSGNQKETATTVENLAEKLADVAIKSQNVTAASPVKQFVNNIQAKEKPATKLVTNAQPQEKPTSKTNSPSLARTTPWKPLRAKPVPSLDKNISNALASSSPKAEPAKPAQSRLGSPWAKVAEPPISLSEEIQKMEQEDAEMKKQNQAAALASAVAAARTPTLPAASVWGSVNGTGAKKPPAVKTSPVKKNVTVLQKEAHPKTTATNVATNNHSVPNAWAKMASKPVTSSVPVPKPATVATNSASTAVAEGSPDDSWTVVGPGGKLVNNSPAPSTASVVSGSVKPSNVVPSAMASVLPPKLAQLATSSGHSVEFIVWCKNALKGLNNGVKINEFLQMLLSFPAENNQETSEIISDSIYANSTTMDGRRFAVEFTTRRIADLNGKPPTDSKLQESSANSWSQVVKSKPKQQQASEWNSAFKVVTSKKKNKRN</sequence>
<evidence type="ECO:0000256" key="1">
    <source>
        <dbReference type="SAM" id="MobiDB-lite"/>
    </source>
</evidence>
<dbReference type="CDD" id="cd00072">
    <property type="entry name" value="GYF"/>
    <property type="match status" value="1"/>
</dbReference>
<evidence type="ECO:0000313" key="5">
    <source>
        <dbReference type="Proteomes" id="UP000001744"/>
    </source>
</evidence>
<dbReference type="InterPro" id="IPR051640">
    <property type="entry name" value="GRB10-interact_GYF"/>
</dbReference>
<dbReference type="InterPro" id="IPR035445">
    <property type="entry name" value="GYF-like_dom_sf"/>
</dbReference>
<dbReference type="OrthoDB" id="48509at2759"/>
<organism evidence="3 5">
    <name type="scientific">Schizosaccharomyces japonicus (strain yFS275 / FY16936)</name>
    <name type="common">Fission yeast</name>
    <dbReference type="NCBI Taxonomy" id="402676"/>
    <lineage>
        <taxon>Eukaryota</taxon>
        <taxon>Fungi</taxon>
        <taxon>Dikarya</taxon>
        <taxon>Ascomycota</taxon>
        <taxon>Taphrinomycotina</taxon>
        <taxon>Schizosaccharomycetes</taxon>
        <taxon>Schizosaccharomycetales</taxon>
        <taxon>Schizosaccharomycetaceae</taxon>
        <taxon>Schizosaccharomyces</taxon>
    </lineage>
</organism>
<feature type="domain" description="GYF" evidence="2">
    <location>
        <begin position="334"/>
        <end position="382"/>
    </location>
</feature>
<feature type="region of interest" description="Disordered" evidence="1">
    <location>
        <begin position="562"/>
        <end position="630"/>
    </location>
</feature>
<dbReference type="EMBL" id="KE651168">
    <property type="protein sequence ID" value="EEB06237.1"/>
    <property type="molecule type" value="Genomic_DNA"/>
</dbReference>
<dbReference type="InterPro" id="IPR003169">
    <property type="entry name" value="GYF"/>
</dbReference>
<dbReference type="PANTHER" id="PTHR14445">
    <property type="entry name" value="GRB10 INTERACTING GYF PROTEIN"/>
    <property type="match status" value="1"/>
</dbReference>
<gene>
    <name evidence="4" type="primary">mpd2</name>
    <name evidence="3" type="ORF">SJAG_01279</name>
</gene>
<protein>
    <submittedName>
        <fullName evidence="3">GYF domain-containing protein</fullName>
    </submittedName>
</protein>
<feature type="compositionally biased region" description="Polar residues" evidence="1">
    <location>
        <begin position="15"/>
        <end position="28"/>
    </location>
</feature>
<dbReference type="GeneID" id="7052354"/>
<evidence type="ECO:0000313" key="3">
    <source>
        <dbReference type="EMBL" id="EEB06237.1"/>
    </source>
</evidence>
<feature type="compositionally biased region" description="Polar residues" evidence="1">
    <location>
        <begin position="513"/>
        <end position="522"/>
    </location>
</feature>
<evidence type="ECO:0000259" key="2">
    <source>
        <dbReference type="PROSITE" id="PS50829"/>
    </source>
</evidence>
<name>B6K087_SCHJY</name>
<dbReference type="OMA" id="RQEFLRW"/>
<feature type="compositionally biased region" description="Polar residues" evidence="1">
    <location>
        <begin position="479"/>
        <end position="500"/>
    </location>
</feature>
<feature type="region of interest" description="Disordered" evidence="1">
    <location>
        <begin position="1"/>
        <end position="28"/>
    </location>
</feature>
<dbReference type="Pfam" id="PF02213">
    <property type="entry name" value="GYF"/>
    <property type="match status" value="1"/>
</dbReference>
<feature type="compositionally biased region" description="Low complexity" evidence="1">
    <location>
        <begin position="910"/>
        <end position="925"/>
    </location>
</feature>
<dbReference type="PANTHER" id="PTHR14445:SF36">
    <property type="entry name" value="FI03272P-RELATED"/>
    <property type="match status" value="1"/>
</dbReference>
<dbReference type="PROSITE" id="PS50829">
    <property type="entry name" value="GYF"/>
    <property type="match status" value="1"/>
</dbReference>
<reference evidence="3 5" key="1">
    <citation type="journal article" date="2011" name="Science">
        <title>Comparative functional genomics of the fission yeasts.</title>
        <authorList>
            <person name="Rhind N."/>
            <person name="Chen Z."/>
            <person name="Yassour M."/>
            <person name="Thompson D.A."/>
            <person name="Haas B.J."/>
            <person name="Habib N."/>
            <person name="Wapinski I."/>
            <person name="Roy S."/>
            <person name="Lin M.F."/>
            <person name="Heiman D.I."/>
            <person name="Young S.K."/>
            <person name="Furuya K."/>
            <person name="Guo Y."/>
            <person name="Pidoux A."/>
            <person name="Chen H.M."/>
            <person name="Robbertse B."/>
            <person name="Goldberg J.M."/>
            <person name="Aoki K."/>
            <person name="Bayne E.H."/>
            <person name="Berlin A.M."/>
            <person name="Desjardins C.A."/>
            <person name="Dobbs E."/>
            <person name="Dukaj L."/>
            <person name="Fan L."/>
            <person name="FitzGerald M.G."/>
            <person name="French C."/>
            <person name="Gujja S."/>
            <person name="Hansen K."/>
            <person name="Keifenheim D."/>
            <person name="Levin J.Z."/>
            <person name="Mosher R.A."/>
            <person name="Mueller C.A."/>
            <person name="Pfiffner J."/>
            <person name="Priest M."/>
            <person name="Russ C."/>
            <person name="Smialowska A."/>
            <person name="Swoboda P."/>
            <person name="Sykes S.M."/>
            <person name="Vaughn M."/>
            <person name="Vengrova S."/>
            <person name="Yoder R."/>
            <person name="Zeng Q."/>
            <person name="Allshire R."/>
            <person name="Baulcombe D."/>
            <person name="Birren B.W."/>
            <person name="Brown W."/>
            <person name="Ekwall K."/>
            <person name="Kellis M."/>
            <person name="Leatherwood J."/>
            <person name="Levin H."/>
            <person name="Margalit H."/>
            <person name="Martienssen R."/>
            <person name="Nieduszynski C.A."/>
            <person name="Spatafora J.W."/>
            <person name="Friedman N."/>
            <person name="Dalgaard J.Z."/>
            <person name="Baumann P."/>
            <person name="Niki H."/>
            <person name="Regev A."/>
            <person name="Nusbaum C."/>
        </authorList>
    </citation>
    <scope>NUCLEOTIDE SEQUENCE [LARGE SCALE GENOMIC DNA]</scope>
    <source>
        <strain evidence="5">yFS275 / FY16936</strain>
    </source>
</reference>